<keyword evidence="5" id="KW-0631">Potassium channel</keyword>
<evidence type="ECO:0000256" key="3">
    <source>
        <dbReference type="ARBA" id="ARBA00022538"/>
    </source>
</evidence>
<dbReference type="Pfam" id="PF02214">
    <property type="entry name" value="BTB_2"/>
    <property type="match status" value="1"/>
</dbReference>
<evidence type="ECO:0000256" key="13">
    <source>
        <dbReference type="SAM" id="Phobius"/>
    </source>
</evidence>
<keyword evidence="9" id="KW-0406">Ion transport</keyword>
<feature type="domain" description="BTB" evidence="14">
    <location>
        <begin position="44"/>
        <end position="143"/>
    </location>
</feature>
<keyword evidence="8 13" id="KW-1133">Transmembrane helix</keyword>
<evidence type="ECO:0000313" key="16">
    <source>
        <dbReference type="Proteomes" id="UP000242188"/>
    </source>
</evidence>
<feature type="transmembrane region" description="Helical" evidence="13">
    <location>
        <begin position="258"/>
        <end position="277"/>
    </location>
</feature>
<evidence type="ECO:0000256" key="7">
    <source>
        <dbReference type="ARBA" id="ARBA00022958"/>
    </source>
</evidence>
<dbReference type="PANTHER" id="PTHR11537:SF254">
    <property type="entry name" value="POTASSIUM VOLTAGE-GATED CHANNEL PROTEIN SHAB"/>
    <property type="match status" value="1"/>
</dbReference>
<organism evidence="15 16">
    <name type="scientific">Mizuhopecten yessoensis</name>
    <name type="common">Japanese scallop</name>
    <name type="synonym">Patinopecten yessoensis</name>
    <dbReference type="NCBI Taxonomy" id="6573"/>
    <lineage>
        <taxon>Eukaryota</taxon>
        <taxon>Metazoa</taxon>
        <taxon>Spiralia</taxon>
        <taxon>Lophotrochozoa</taxon>
        <taxon>Mollusca</taxon>
        <taxon>Bivalvia</taxon>
        <taxon>Autobranchia</taxon>
        <taxon>Pteriomorphia</taxon>
        <taxon>Pectinida</taxon>
        <taxon>Pectinoidea</taxon>
        <taxon>Pectinidae</taxon>
        <taxon>Mizuhopecten</taxon>
    </lineage>
</organism>
<name>A0A210PX02_MIZYE</name>
<dbReference type="GO" id="GO:0005249">
    <property type="term" value="F:voltage-gated potassium channel activity"/>
    <property type="evidence" value="ECO:0007669"/>
    <property type="project" value="InterPro"/>
</dbReference>
<evidence type="ECO:0000313" key="15">
    <source>
        <dbReference type="EMBL" id="OWF40996.1"/>
    </source>
</evidence>
<dbReference type="InterPro" id="IPR005821">
    <property type="entry name" value="Ion_trans_dom"/>
</dbReference>
<proteinExistence type="predicted"/>
<protein>
    <submittedName>
        <fullName evidence="15">Potassium voltage-gated channel protein egl-36</fullName>
    </submittedName>
</protein>
<dbReference type="InterPro" id="IPR028325">
    <property type="entry name" value="VG_K_chnl"/>
</dbReference>
<dbReference type="EMBL" id="NEDP02005434">
    <property type="protein sequence ID" value="OWF40996.1"/>
    <property type="molecule type" value="Genomic_DNA"/>
</dbReference>
<feature type="transmembrane region" description="Helical" evidence="13">
    <location>
        <begin position="289"/>
        <end position="308"/>
    </location>
</feature>
<feature type="transmembrane region" description="Helical" evidence="13">
    <location>
        <begin position="200"/>
        <end position="219"/>
    </location>
</feature>
<feature type="transmembrane region" description="Helical" evidence="13">
    <location>
        <begin position="388"/>
        <end position="409"/>
    </location>
</feature>
<dbReference type="Proteomes" id="UP000242188">
    <property type="component" value="Unassembled WGS sequence"/>
</dbReference>
<evidence type="ECO:0000256" key="4">
    <source>
        <dbReference type="ARBA" id="ARBA00022692"/>
    </source>
</evidence>
<dbReference type="CDD" id="cd18317">
    <property type="entry name" value="BTB_POZ_Kv"/>
    <property type="match status" value="1"/>
</dbReference>
<dbReference type="SUPFAM" id="SSF54695">
    <property type="entry name" value="POZ domain"/>
    <property type="match status" value="1"/>
</dbReference>
<dbReference type="Pfam" id="PF00520">
    <property type="entry name" value="Ion_trans"/>
    <property type="match status" value="1"/>
</dbReference>
<dbReference type="InterPro" id="IPR011333">
    <property type="entry name" value="SKP1/BTB/POZ_sf"/>
</dbReference>
<evidence type="ECO:0000256" key="9">
    <source>
        <dbReference type="ARBA" id="ARBA00023065"/>
    </source>
</evidence>
<evidence type="ECO:0000256" key="11">
    <source>
        <dbReference type="ARBA" id="ARBA00023303"/>
    </source>
</evidence>
<evidence type="ECO:0000256" key="10">
    <source>
        <dbReference type="ARBA" id="ARBA00023136"/>
    </source>
</evidence>
<keyword evidence="2" id="KW-0813">Transport</keyword>
<dbReference type="Gene3D" id="1.10.287.70">
    <property type="match status" value="1"/>
</dbReference>
<evidence type="ECO:0000256" key="8">
    <source>
        <dbReference type="ARBA" id="ARBA00022989"/>
    </source>
</evidence>
<keyword evidence="6" id="KW-0851">Voltage-gated channel</keyword>
<dbReference type="GO" id="GO:0008076">
    <property type="term" value="C:voltage-gated potassium channel complex"/>
    <property type="evidence" value="ECO:0007669"/>
    <property type="project" value="InterPro"/>
</dbReference>
<dbReference type="SMART" id="SM00225">
    <property type="entry name" value="BTB"/>
    <property type="match status" value="1"/>
</dbReference>
<dbReference type="PANTHER" id="PTHR11537">
    <property type="entry name" value="VOLTAGE-GATED POTASSIUM CHANNEL"/>
    <property type="match status" value="1"/>
</dbReference>
<dbReference type="SUPFAM" id="SSF81324">
    <property type="entry name" value="Voltage-gated potassium channels"/>
    <property type="match status" value="1"/>
</dbReference>
<dbReference type="Gene3D" id="1.20.120.350">
    <property type="entry name" value="Voltage-gated potassium channels. Chain C"/>
    <property type="match status" value="1"/>
</dbReference>
<dbReference type="PRINTS" id="PR00169">
    <property type="entry name" value="KCHANNEL"/>
</dbReference>
<evidence type="ECO:0000256" key="6">
    <source>
        <dbReference type="ARBA" id="ARBA00022882"/>
    </source>
</evidence>
<evidence type="ECO:0000259" key="14">
    <source>
        <dbReference type="SMART" id="SM00225"/>
    </source>
</evidence>
<feature type="transmembrane region" description="Helical" evidence="13">
    <location>
        <begin position="421"/>
        <end position="442"/>
    </location>
</feature>
<dbReference type="GO" id="GO:0051260">
    <property type="term" value="P:protein homooligomerization"/>
    <property type="evidence" value="ECO:0007669"/>
    <property type="project" value="InterPro"/>
</dbReference>
<dbReference type="Gene3D" id="3.30.710.10">
    <property type="entry name" value="Potassium Channel Kv1.1, Chain A"/>
    <property type="match status" value="1"/>
</dbReference>
<evidence type="ECO:0000256" key="2">
    <source>
        <dbReference type="ARBA" id="ARBA00022448"/>
    </source>
</evidence>
<evidence type="ECO:0000256" key="12">
    <source>
        <dbReference type="SAM" id="MobiDB-lite"/>
    </source>
</evidence>
<feature type="region of interest" description="Disordered" evidence="12">
    <location>
        <begin position="454"/>
        <end position="476"/>
    </location>
</feature>
<dbReference type="InterPro" id="IPR003968">
    <property type="entry name" value="K_chnl_volt-dep_Kv"/>
</dbReference>
<keyword evidence="11" id="KW-0407">Ion channel</keyword>
<evidence type="ECO:0000256" key="5">
    <source>
        <dbReference type="ARBA" id="ARBA00022826"/>
    </source>
</evidence>
<dbReference type="PRINTS" id="PR01498">
    <property type="entry name" value="SHAWCHANNEL"/>
</dbReference>
<comment type="caution">
    <text evidence="15">The sequence shown here is derived from an EMBL/GenBank/DDBJ whole genome shotgun (WGS) entry which is preliminary data.</text>
</comment>
<dbReference type="GO" id="GO:0001508">
    <property type="term" value="P:action potential"/>
    <property type="evidence" value="ECO:0007669"/>
    <property type="project" value="TreeGrafter"/>
</dbReference>
<feature type="transmembrane region" description="Helical" evidence="13">
    <location>
        <begin position="361"/>
        <end position="382"/>
    </location>
</feature>
<dbReference type="InterPro" id="IPR027359">
    <property type="entry name" value="Volt_channel_dom_sf"/>
</dbReference>
<dbReference type="InterPro" id="IPR000210">
    <property type="entry name" value="BTB/POZ_dom"/>
</dbReference>
<reference evidence="15 16" key="1">
    <citation type="journal article" date="2017" name="Nat. Ecol. Evol.">
        <title>Scallop genome provides insights into evolution of bilaterian karyotype and development.</title>
        <authorList>
            <person name="Wang S."/>
            <person name="Zhang J."/>
            <person name="Jiao W."/>
            <person name="Li J."/>
            <person name="Xun X."/>
            <person name="Sun Y."/>
            <person name="Guo X."/>
            <person name="Huan P."/>
            <person name="Dong B."/>
            <person name="Zhang L."/>
            <person name="Hu X."/>
            <person name="Sun X."/>
            <person name="Wang J."/>
            <person name="Zhao C."/>
            <person name="Wang Y."/>
            <person name="Wang D."/>
            <person name="Huang X."/>
            <person name="Wang R."/>
            <person name="Lv J."/>
            <person name="Li Y."/>
            <person name="Zhang Z."/>
            <person name="Liu B."/>
            <person name="Lu W."/>
            <person name="Hui Y."/>
            <person name="Liang J."/>
            <person name="Zhou Z."/>
            <person name="Hou R."/>
            <person name="Li X."/>
            <person name="Liu Y."/>
            <person name="Li H."/>
            <person name="Ning X."/>
            <person name="Lin Y."/>
            <person name="Zhao L."/>
            <person name="Xing Q."/>
            <person name="Dou J."/>
            <person name="Li Y."/>
            <person name="Mao J."/>
            <person name="Guo H."/>
            <person name="Dou H."/>
            <person name="Li T."/>
            <person name="Mu C."/>
            <person name="Jiang W."/>
            <person name="Fu Q."/>
            <person name="Fu X."/>
            <person name="Miao Y."/>
            <person name="Liu J."/>
            <person name="Yu Q."/>
            <person name="Li R."/>
            <person name="Liao H."/>
            <person name="Li X."/>
            <person name="Kong Y."/>
            <person name="Jiang Z."/>
            <person name="Chourrout D."/>
            <person name="Li R."/>
            <person name="Bao Z."/>
        </authorList>
    </citation>
    <scope>NUCLEOTIDE SEQUENCE [LARGE SCALE GENOMIC DNA]</scope>
    <source>
        <strain evidence="15 16">PY_sf001</strain>
    </source>
</reference>
<keyword evidence="16" id="KW-1185">Reference proteome</keyword>
<dbReference type="InterPro" id="IPR003974">
    <property type="entry name" value="K_chnl_volt-dep_Kv3"/>
</dbReference>
<accession>A0A210PX02</accession>
<sequence length="494" mass="56543">MFRQHHHHQYIGLTLAQSNVPSDSLLYAIHTKMADTEKEEDDNEPVVINVGGTIFETTYETLRQEPDTLLASLRPSSPEYRPTRGHFFFDRNPDLFNCVLDLYRTGELHLPHGFCGATLRTELKFWRIPEDRIGMCCLQTYFKYDTDREVLDTLHDAFEAKVMDYNPKEADSSKWVKIKRTCWLFLDQPNSSPAAKVFSYFYLGIVVLSGVLFCCGTHPDFLDTTFVPSNATDYGFLNPENPKELLLLTTHPTFALEVGGWFVLIFFSIEFLIHFFLCPVKNEFFKSGLNCLDGILFVCMWMVFTFEFHSDIVYANRHLGMFYLVLKSMMILRLFRLLRLVKQYSALRILTVSLVASLKELGLLLITFLMASVFFASFIYFAEFEEPTTFPHIFIGIWWAVVTMTTVGYGDIYPKSTPGHLVGSACAICGVLILSMPIAIVATKFSNFNDRNAERERSKNLKPADPYTPHESPNTSKLFLTKVSSVLETKQSPT</sequence>
<dbReference type="OrthoDB" id="10025005at2759"/>
<feature type="transmembrane region" description="Helical" evidence="13">
    <location>
        <begin position="320"/>
        <end position="341"/>
    </location>
</feature>
<keyword evidence="3" id="KW-0633">Potassium transport</keyword>
<dbReference type="FunFam" id="1.10.287.70:FF:000028">
    <property type="entry name" value="potassium voltage-gated channel subfamily D member 3"/>
    <property type="match status" value="1"/>
</dbReference>
<keyword evidence="4 13" id="KW-0812">Transmembrane</keyword>
<dbReference type="PRINTS" id="PR01491">
    <property type="entry name" value="KVCHANNEL"/>
</dbReference>
<dbReference type="InterPro" id="IPR003131">
    <property type="entry name" value="T1-type_BTB"/>
</dbReference>
<comment type="subcellular location">
    <subcellularLocation>
        <location evidence="1">Membrane</location>
        <topology evidence="1">Multi-pass membrane protein</topology>
    </subcellularLocation>
</comment>
<evidence type="ECO:0000256" key="1">
    <source>
        <dbReference type="ARBA" id="ARBA00004141"/>
    </source>
</evidence>
<gene>
    <name evidence="15" type="ORF">KP79_PYT16024</name>
</gene>
<keyword evidence="7" id="KW-0630">Potassium</keyword>
<keyword evidence="10 13" id="KW-0472">Membrane</keyword>
<dbReference type="STRING" id="6573.A0A210PX02"/>
<dbReference type="AlphaFoldDB" id="A0A210PX02"/>